<dbReference type="InterPro" id="IPR055378">
    <property type="entry name" value="GH3_C"/>
</dbReference>
<dbReference type="AlphaFoldDB" id="A0A8B7C1S6"/>
<proteinExistence type="inferred from homology"/>
<dbReference type="GeneID" id="103707163"/>
<dbReference type="GO" id="GO:0005737">
    <property type="term" value="C:cytoplasm"/>
    <property type="evidence" value="ECO:0007669"/>
    <property type="project" value="TreeGrafter"/>
</dbReference>
<dbReference type="InterPro" id="IPR055377">
    <property type="entry name" value="GH3_M"/>
</dbReference>
<dbReference type="PANTHER" id="PTHR31901">
    <property type="entry name" value="GH3 DOMAIN-CONTAINING PROTEIN"/>
    <property type="match status" value="1"/>
</dbReference>
<evidence type="ECO:0000313" key="6">
    <source>
        <dbReference type="RefSeq" id="XP_008789772.2"/>
    </source>
</evidence>
<name>A0A8B7C1S6_PHODC</name>
<evidence type="ECO:0000259" key="4">
    <source>
        <dbReference type="Pfam" id="PF23572"/>
    </source>
</evidence>
<feature type="domain" description="GH3 C-terminal" evidence="4">
    <location>
        <begin position="454"/>
        <end position="570"/>
    </location>
</feature>
<evidence type="ECO:0000256" key="2">
    <source>
        <dbReference type="ARBA" id="ARBA00022598"/>
    </source>
</evidence>
<dbReference type="RefSeq" id="XP_008789772.2">
    <property type="nucleotide sequence ID" value="XM_008791550.4"/>
</dbReference>
<evidence type="ECO:0000313" key="5">
    <source>
        <dbReference type="Proteomes" id="UP000228380"/>
    </source>
</evidence>
<protein>
    <submittedName>
        <fullName evidence="6">Probable indole-3-acetic acid-amido synthetase GH3.1</fullName>
    </submittedName>
</protein>
<reference evidence="6" key="2">
    <citation type="submission" date="2025-08" db="UniProtKB">
        <authorList>
            <consortium name="RefSeq"/>
        </authorList>
    </citation>
    <scope>IDENTIFICATION</scope>
    <source>
        <tissue evidence="6">Young leaves</tissue>
    </source>
</reference>
<keyword evidence="5" id="KW-1185">Reference proteome</keyword>
<dbReference type="KEGG" id="pda:103707163"/>
<dbReference type="Pfam" id="PF23571">
    <property type="entry name" value="GH3_M"/>
    <property type="match status" value="1"/>
</dbReference>
<evidence type="ECO:0000256" key="1">
    <source>
        <dbReference type="ARBA" id="ARBA00008068"/>
    </source>
</evidence>
<comment type="similarity">
    <text evidence="1">Belongs to the IAA-amido conjugating enzyme family.</text>
</comment>
<organism evidence="5 6">
    <name type="scientific">Phoenix dactylifera</name>
    <name type="common">Date palm</name>
    <dbReference type="NCBI Taxonomy" id="42345"/>
    <lineage>
        <taxon>Eukaryota</taxon>
        <taxon>Viridiplantae</taxon>
        <taxon>Streptophyta</taxon>
        <taxon>Embryophyta</taxon>
        <taxon>Tracheophyta</taxon>
        <taxon>Spermatophyta</taxon>
        <taxon>Magnoliopsida</taxon>
        <taxon>Liliopsida</taxon>
        <taxon>Arecaceae</taxon>
        <taxon>Coryphoideae</taxon>
        <taxon>Phoeniceae</taxon>
        <taxon>Phoenix</taxon>
    </lineage>
</organism>
<dbReference type="InterPro" id="IPR004993">
    <property type="entry name" value="GH3"/>
</dbReference>
<sequence>MPEAPNPTQACAAAAVPVEHRKVLDYIEDVTVNADQVQRRVLSEILAQNAPAEYLRRHGLSGRATADPSAFKLLIPVITYEDLQPDILRIAHGDTSPIISGRPISEFLTSSGTSGGERKLMPTIDDELDRRSLFYSLMTPVMSQFVPGLDRGKAMYLYFVKSESRTPGGLVARPVLTSYYKSRHFLERPFDPYNTLTSPNEAILCLDSYQSMYAQLLCGLVQRAEVVRVGAIFASGFIRAIKFLEKHWPRLCRNIRTGMLDPEIADRAVREAVERVLRPDPGLAGQIEAECSKPSWEAIIRRIWPNTKYIDVIVTGAMAQYIPTLDFYGGGLPLACTMYGSSECYFGINLNPMCKPSEVAYTLIPTMAYFEFLPVRHAGNGAKDYDQRDLVDLVDVKLGQEYELVVTTYSGLYRYRVGDVLRVAGFKNKAPQFNFVRRNNVALSVDSEKTNEVELHAAVRSAANHLEPFGASLVEYTSYAETWSIPGHYVLFWELKAGGTAVPPSVFEDCCLAVEESLNSVYRQGRVCDSSIGPLEIRVVEEGTFDKLMDYALSQGASINQYKAPRCVRSGPVVELLDGRVQSRFFSPKSPKWVPGHKQWSTDNGGI</sequence>
<feature type="domain" description="GH3 middle" evidence="3">
    <location>
        <begin position="361"/>
        <end position="438"/>
    </location>
</feature>
<keyword evidence="2" id="KW-0436">Ligase</keyword>
<dbReference type="OrthoDB" id="10004661at2759"/>
<dbReference type="Pfam" id="PF23572">
    <property type="entry name" value="GH3_C"/>
    <property type="match status" value="1"/>
</dbReference>
<dbReference type="Pfam" id="PF03321">
    <property type="entry name" value="GH3"/>
    <property type="match status" value="1"/>
</dbReference>
<accession>A0A8B7C1S6</accession>
<dbReference type="GO" id="GO:0016881">
    <property type="term" value="F:acid-amino acid ligase activity"/>
    <property type="evidence" value="ECO:0007669"/>
    <property type="project" value="TreeGrafter"/>
</dbReference>
<dbReference type="PANTHER" id="PTHR31901:SF9">
    <property type="entry name" value="GH3 DOMAIN-CONTAINING PROTEIN"/>
    <property type="match status" value="1"/>
</dbReference>
<evidence type="ECO:0000259" key="3">
    <source>
        <dbReference type="Pfam" id="PF23571"/>
    </source>
</evidence>
<reference evidence="5" key="1">
    <citation type="journal article" date="2019" name="Nat. Commun.">
        <title>Genome-wide association mapping of date palm fruit traits.</title>
        <authorList>
            <person name="Hazzouri K.M."/>
            <person name="Gros-Balthazard M."/>
            <person name="Flowers J.M."/>
            <person name="Copetti D."/>
            <person name="Lemansour A."/>
            <person name="Lebrun M."/>
            <person name="Masmoudi K."/>
            <person name="Ferrand S."/>
            <person name="Dhar M.I."/>
            <person name="Fresquez Z.A."/>
            <person name="Rosas U."/>
            <person name="Zhang J."/>
            <person name="Talag J."/>
            <person name="Lee S."/>
            <person name="Kudrna D."/>
            <person name="Powell R.F."/>
            <person name="Leitch I.J."/>
            <person name="Krueger R.R."/>
            <person name="Wing R.A."/>
            <person name="Amiri K.M.A."/>
            <person name="Purugganan M.D."/>
        </authorList>
    </citation>
    <scope>NUCLEOTIDE SEQUENCE [LARGE SCALE GENOMIC DNA]</scope>
    <source>
        <strain evidence="5">cv. Khalas</strain>
    </source>
</reference>
<gene>
    <name evidence="6" type="primary">LOC103707163</name>
</gene>
<dbReference type="Proteomes" id="UP000228380">
    <property type="component" value="Chromosome 4"/>
</dbReference>